<feature type="compositionally biased region" description="Basic and acidic residues" evidence="1">
    <location>
        <begin position="92"/>
        <end position="101"/>
    </location>
</feature>
<organism evidence="2 3">
    <name type="scientific">Synaphobranchus kaupii</name>
    <name type="common">Kaup's arrowtooth eel</name>
    <dbReference type="NCBI Taxonomy" id="118154"/>
    <lineage>
        <taxon>Eukaryota</taxon>
        <taxon>Metazoa</taxon>
        <taxon>Chordata</taxon>
        <taxon>Craniata</taxon>
        <taxon>Vertebrata</taxon>
        <taxon>Euteleostomi</taxon>
        <taxon>Actinopterygii</taxon>
        <taxon>Neopterygii</taxon>
        <taxon>Teleostei</taxon>
        <taxon>Anguilliformes</taxon>
        <taxon>Synaphobranchidae</taxon>
        <taxon>Synaphobranchus</taxon>
    </lineage>
</organism>
<sequence>MEGNKRGNVKFRSLRKEPRARQSGHVAVVPSGSELSAPPRAACVRNSAEKKRSGASRLCPGLGFLRAPPAGATAQREGKRETPPPFAGPPVCREKRGEQKGRAGVPSERQADGSLHRSATLARAQNGGDPSVAPPPFPA</sequence>
<accession>A0A9Q1FSH9</accession>
<gene>
    <name evidence="2" type="ORF">SKAU_G00142560</name>
</gene>
<reference evidence="2" key="1">
    <citation type="journal article" date="2023" name="Science">
        <title>Genome structures resolve the early diversification of teleost fishes.</title>
        <authorList>
            <person name="Parey E."/>
            <person name="Louis A."/>
            <person name="Montfort J."/>
            <person name="Bouchez O."/>
            <person name="Roques C."/>
            <person name="Iampietro C."/>
            <person name="Lluch J."/>
            <person name="Castinel A."/>
            <person name="Donnadieu C."/>
            <person name="Desvignes T."/>
            <person name="Floi Bucao C."/>
            <person name="Jouanno E."/>
            <person name="Wen M."/>
            <person name="Mejri S."/>
            <person name="Dirks R."/>
            <person name="Jansen H."/>
            <person name="Henkel C."/>
            <person name="Chen W.J."/>
            <person name="Zahm M."/>
            <person name="Cabau C."/>
            <person name="Klopp C."/>
            <person name="Thompson A.W."/>
            <person name="Robinson-Rechavi M."/>
            <person name="Braasch I."/>
            <person name="Lecointre G."/>
            <person name="Bobe J."/>
            <person name="Postlethwait J.H."/>
            <person name="Berthelot C."/>
            <person name="Roest Crollius H."/>
            <person name="Guiguen Y."/>
        </authorList>
    </citation>
    <scope>NUCLEOTIDE SEQUENCE</scope>
    <source>
        <strain evidence="2">WJC10195</strain>
    </source>
</reference>
<comment type="caution">
    <text evidence="2">The sequence shown here is derived from an EMBL/GenBank/DDBJ whole genome shotgun (WGS) entry which is preliminary data.</text>
</comment>
<feature type="region of interest" description="Disordered" evidence="1">
    <location>
        <begin position="1"/>
        <end position="139"/>
    </location>
</feature>
<name>A0A9Q1FSH9_SYNKA</name>
<evidence type="ECO:0000313" key="3">
    <source>
        <dbReference type="Proteomes" id="UP001152622"/>
    </source>
</evidence>
<keyword evidence="3" id="KW-1185">Reference proteome</keyword>
<evidence type="ECO:0000256" key="1">
    <source>
        <dbReference type="SAM" id="MobiDB-lite"/>
    </source>
</evidence>
<dbReference type="EMBL" id="JAINUF010000004">
    <property type="protein sequence ID" value="KAJ8365425.1"/>
    <property type="molecule type" value="Genomic_DNA"/>
</dbReference>
<evidence type="ECO:0000313" key="2">
    <source>
        <dbReference type="EMBL" id="KAJ8365425.1"/>
    </source>
</evidence>
<protein>
    <submittedName>
        <fullName evidence="2">Uncharacterized protein</fullName>
    </submittedName>
</protein>
<proteinExistence type="predicted"/>
<dbReference type="AlphaFoldDB" id="A0A9Q1FSH9"/>
<dbReference type="Proteomes" id="UP001152622">
    <property type="component" value="Chromosome 4"/>
</dbReference>